<proteinExistence type="predicted"/>
<sequence length="54" mass="5651">MDTITTMTIIPSRAALVRSADLIGGVVFTDRGRGLAIEPKTAFVVDPRPAGPVV</sequence>
<name>A0AC61U697_9MICO</name>
<dbReference type="Proteomes" id="UP001059663">
    <property type="component" value="Chromosome"/>
</dbReference>
<reference evidence="1" key="1">
    <citation type="submission" date="2021-11" db="EMBL/GenBank/DDBJ databases">
        <title>Study of the species diversity of bacterial strains isolated from a unique natural object - Shulgan-Tash cave (Bashkiria).</title>
        <authorList>
            <person name="Sazanova A.L."/>
            <person name="Chirak E.R."/>
            <person name="Safronova V.I."/>
        </authorList>
    </citation>
    <scope>NUCLEOTIDE SEQUENCE</scope>
    <source>
        <strain evidence="1">P1</strain>
    </source>
</reference>
<organism evidence="1 2">
    <name type="scientific">Janibacter limosus</name>
    <dbReference type="NCBI Taxonomy" id="53458"/>
    <lineage>
        <taxon>Bacteria</taxon>
        <taxon>Bacillati</taxon>
        <taxon>Actinomycetota</taxon>
        <taxon>Actinomycetes</taxon>
        <taxon>Micrococcales</taxon>
        <taxon>Intrasporangiaceae</taxon>
        <taxon>Janibacter</taxon>
    </lineage>
</organism>
<evidence type="ECO:0000313" key="2">
    <source>
        <dbReference type="Proteomes" id="UP001059663"/>
    </source>
</evidence>
<gene>
    <name evidence="1" type="ORF">LP422_05425</name>
</gene>
<accession>A0AC61U697</accession>
<evidence type="ECO:0000313" key="1">
    <source>
        <dbReference type="EMBL" id="UUZ45540.1"/>
    </source>
</evidence>
<dbReference type="EMBL" id="CP087977">
    <property type="protein sequence ID" value="UUZ45540.1"/>
    <property type="molecule type" value="Genomic_DNA"/>
</dbReference>
<protein>
    <submittedName>
        <fullName evidence="1">Uncharacterized protein</fullName>
    </submittedName>
</protein>